<dbReference type="KEGG" id="ddr:Deide_1p00835"/>
<dbReference type="HOGENOM" id="CLU_2492677_0_0_0"/>
<proteinExistence type="predicted"/>
<keyword evidence="2" id="KW-1185">Reference proteome</keyword>
<organism evidence="1 2">
    <name type="scientific">Deinococcus deserti (strain DSM 17065 / CIP 109153 / LMG 22923 / VCD115)</name>
    <dbReference type="NCBI Taxonomy" id="546414"/>
    <lineage>
        <taxon>Bacteria</taxon>
        <taxon>Thermotogati</taxon>
        <taxon>Deinococcota</taxon>
        <taxon>Deinococci</taxon>
        <taxon>Deinococcales</taxon>
        <taxon>Deinococcaceae</taxon>
        <taxon>Deinococcus</taxon>
    </lineage>
</organism>
<dbReference type="EMBL" id="CP001115">
    <property type="protein sequence ID" value="AHX26550.1"/>
    <property type="molecule type" value="Genomic_DNA"/>
</dbReference>
<dbReference type="Proteomes" id="UP000002208">
    <property type="component" value="Plasmid 1"/>
</dbReference>
<reference evidence="1 2" key="1">
    <citation type="journal article" date="2009" name="PLoS Genet.">
        <title>Alliance of proteomics and genomics to unravel the specificities of Sahara bacterium Deinococcus deserti.</title>
        <authorList>
            <person name="de Groot A."/>
            <person name="Dulermo R."/>
            <person name="Ortet P."/>
            <person name="Blanchard L."/>
            <person name="Guerin P."/>
            <person name="Fernandez B."/>
            <person name="Vacherie B."/>
            <person name="Dossat C."/>
            <person name="Jolivet E."/>
            <person name="Siguier P."/>
            <person name="Chandler M."/>
            <person name="Barakat M."/>
            <person name="Dedieu A."/>
            <person name="Barbe V."/>
            <person name="Heulin T."/>
            <person name="Sommer S."/>
            <person name="Achouak W."/>
            <person name="Armengaud J."/>
        </authorList>
    </citation>
    <scope>NUCLEOTIDE SEQUENCE [LARGE SCALE GENOMIC DNA]</scope>
    <source>
        <strain evidence="2">DSM 17065 / CIP 109153 / LMG 22923 / VCD115</strain>
        <plasmid evidence="2">pDeide1</plasmid>
    </source>
</reference>
<keyword evidence="1" id="KW-0614">Plasmid</keyword>
<evidence type="ECO:0000313" key="2">
    <source>
        <dbReference type="Proteomes" id="UP000002208"/>
    </source>
</evidence>
<protein>
    <submittedName>
        <fullName evidence="1">Uncharacterized protein</fullName>
    </submittedName>
</protein>
<name>X5H5N3_DEIDV</name>
<gene>
    <name evidence="1" type="ordered locus">Deide_1p00835</name>
</gene>
<evidence type="ECO:0000313" key="1">
    <source>
        <dbReference type="EMBL" id="AHX26550.1"/>
    </source>
</evidence>
<sequence>MDDFYRGYRVRVMHHTQDEYVATAQYCDSNEAAEGGFTHAFLFPAEVYPDKATVMMYLRAYVDGMAPKSVPQRELKDPQPMRQPGS</sequence>
<accession>X5H5N3</accession>
<geneLocation type="plasmid" evidence="2">
    <name>pDeide1</name>
</geneLocation>
<dbReference type="AlphaFoldDB" id="X5H5N3"/>